<dbReference type="EMBL" id="CACTIH010003610">
    <property type="protein sequence ID" value="CAA2977530.1"/>
    <property type="molecule type" value="Genomic_DNA"/>
</dbReference>
<accession>A0A8S0RFV7</accession>
<gene>
    <name evidence="2" type="ORF">OLEA9_A106711</name>
</gene>
<sequence>MGWKLAESSSGDMQMKREEASLSSMAAASGGKLSKSSSHIDTSSSCHVRPADLAKKRKRSKSELNCRRYFEEDQEEEASGSSRVREMEMKIWVFTLARTKNVGTTGMPLFDLNHQEDIVGLQPYIISHKGGVERGSIRR</sequence>
<feature type="region of interest" description="Disordered" evidence="1">
    <location>
        <begin position="1"/>
        <end position="63"/>
    </location>
</feature>
<organism evidence="2 3">
    <name type="scientific">Olea europaea subsp. europaea</name>
    <dbReference type="NCBI Taxonomy" id="158383"/>
    <lineage>
        <taxon>Eukaryota</taxon>
        <taxon>Viridiplantae</taxon>
        <taxon>Streptophyta</taxon>
        <taxon>Embryophyta</taxon>
        <taxon>Tracheophyta</taxon>
        <taxon>Spermatophyta</taxon>
        <taxon>Magnoliopsida</taxon>
        <taxon>eudicotyledons</taxon>
        <taxon>Gunneridae</taxon>
        <taxon>Pentapetalae</taxon>
        <taxon>asterids</taxon>
        <taxon>lamiids</taxon>
        <taxon>Lamiales</taxon>
        <taxon>Oleaceae</taxon>
        <taxon>Oleeae</taxon>
        <taxon>Olea</taxon>
    </lineage>
</organism>
<evidence type="ECO:0000313" key="3">
    <source>
        <dbReference type="Proteomes" id="UP000594638"/>
    </source>
</evidence>
<dbReference type="Gramene" id="OE9A106711T1">
    <property type="protein sequence ID" value="OE9A106711C1"/>
    <property type="gene ID" value="OE9A106711"/>
</dbReference>
<protein>
    <submittedName>
        <fullName evidence="2">Uncharacterized protein</fullName>
    </submittedName>
</protein>
<keyword evidence="3" id="KW-1185">Reference proteome</keyword>
<evidence type="ECO:0000313" key="2">
    <source>
        <dbReference type="EMBL" id="CAA2977530.1"/>
    </source>
</evidence>
<dbReference type="Proteomes" id="UP000594638">
    <property type="component" value="Unassembled WGS sequence"/>
</dbReference>
<feature type="compositionally biased region" description="Low complexity" evidence="1">
    <location>
        <begin position="21"/>
        <end position="45"/>
    </location>
</feature>
<evidence type="ECO:0000256" key="1">
    <source>
        <dbReference type="SAM" id="MobiDB-lite"/>
    </source>
</evidence>
<reference evidence="2 3" key="1">
    <citation type="submission" date="2019-12" db="EMBL/GenBank/DDBJ databases">
        <authorList>
            <person name="Alioto T."/>
            <person name="Alioto T."/>
            <person name="Gomez Garrido J."/>
        </authorList>
    </citation>
    <scope>NUCLEOTIDE SEQUENCE [LARGE SCALE GENOMIC DNA]</scope>
</reference>
<proteinExistence type="predicted"/>
<comment type="caution">
    <text evidence="2">The sequence shown here is derived from an EMBL/GenBank/DDBJ whole genome shotgun (WGS) entry which is preliminary data.</text>
</comment>
<dbReference type="AlphaFoldDB" id="A0A8S0RFV7"/>
<name>A0A8S0RFV7_OLEEU</name>